<dbReference type="OrthoDB" id="2309723at2759"/>
<evidence type="ECO:0000259" key="3">
    <source>
        <dbReference type="PROSITE" id="PS50405"/>
    </source>
</evidence>
<comment type="caution">
    <text evidence="4">The sequence shown here is derived from an EMBL/GenBank/DDBJ whole genome shotgun (WGS) entry which is preliminary data.</text>
</comment>
<dbReference type="Pfam" id="PF13409">
    <property type="entry name" value="GST_N_2"/>
    <property type="match status" value="1"/>
</dbReference>
<dbReference type="InterPro" id="IPR004045">
    <property type="entry name" value="Glutathione_S-Trfase_N"/>
</dbReference>
<keyword evidence="5" id="KW-1185">Reference proteome</keyword>
<dbReference type="PANTHER" id="PTHR44051:SF9">
    <property type="entry name" value="GLUTATHIONE S-TRANSFERASE 1"/>
    <property type="match status" value="1"/>
</dbReference>
<dbReference type="InterPro" id="IPR004046">
    <property type="entry name" value="GST_C"/>
</dbReference>
<dbReference type="Pfam" id="PF00043">
    <property type="entry name" value="GST_C"/>
    <property type="match status" value="1"/>
</dbReference>
<dbReference type="SFLD" id="SFLDG00358">
    <property type="entry name" value="Main_(cytGST)"/>
    <property type="match status" value="1"/>
</dbReference>
<evidence type="ECO:0000313" key="5">
    <source>
        <dbReference type="Proteomes" id="UP000799439"/>
    </source>
</evidence>
<dbReference type="PROSITE" id="PS50404">
    <property type="entry name" value="GST_NTER"/>
    <property type="match status" value="1"/>
</dbReference>
<dbReference type="Proteomes" id="UP000799439">
    <property type="component" value="Unassembled WGS sequence"/>
</dbReference>
<dbReference type="InterPro" id="IPR040079">
    <property type="entry name" value="Glutathione_S-Trfase"/>
</dbReference>
<dbReference type="SUPFAM" id="SSF52833">
    <property type="entry name" value="Thioredoxin-like"/>
    <property type="match status" value="1"/>
</dbReference>
<dbReference type="SFLD" id="SFLDS00019">
    <property type="entry name" value="Glutathione_Transferase_(cytos"/>
    <property type="match status" value="1"/>
</dbReference>
<feature type="domain" description="GST C-terminal" evidence="3">
    <location>
        <begin position="86"/>
        <end position="209"/>
    </location>
</feature>
<name>A0A9P4IWZ8_9PEZI</name>
<dbReference type="Gene3D" id="1.20.1050.10">
    <property type="match status" value="1"/>
</dbReference>
<dbReference type="Gene3D" id="3.40.30.10">
    <property type="entry name" value="Glutaredoxin"/>
    <property type="match status" value="1"/>
</dbReference>
<evidence type="ECO:0000256" key="1">
    <source>
        <dbReference type="ARBA" id="ARBA00007409"/>
    </source>
</evidence>
<protein>
    <submittedName>
        <fullName evidence="4">Glutathione S-transferase</fullName>
    </submittedName>
</protein>
<dbReference type="PROSITE" id="PS50405">
    <property type="entry name" value="GST_CTER"/>
    <property type="match status" value="1"/>
</dbReference>
<reference evidence="4" key="1">
    <citation type="journal article" date="2020" name="Stud. Mycol.">
        <title>101 Dothideomycetes genomes: a test case for predicting lifestyles and emergence of pathogens.</title>
        <authorList>
            <person name="Haridas S."/>
            <person name="Albert R."/>
            <person name="Binder M."/>
            <person name="Bloem J."/>
            <person name="Labutti K."/>
            <person name="Salamov A."/>
            <person name="Andreopoulos B."/>
            <person name="Baker S."/>
            <person name="Barry K."/>
            <person name="Bills G."/>
            <person name="Bluhm B."/>
            <person name="Cannon C."/>
            <person name="Castanera R."/>
            <person name="Culley D."/>
            <person name="Daum C."/>
            <person name="Ezra D."/>
            <person name="Gonzalez J."/>
            <person name="Henrissat B."/>
            <person name="Kuo A."/>
            <person name="Liang C."/>
            <person name="Lipzen A."/>
            <person name="Lutzoni F."/>
            <person name="Magnuson J."/>
            <person name="Mondo S."/>
            <person name="Nolan M."/>
            <person name="Ohm R."/>
            <person name="Pangilinan J."/>
            <person name="Park H.-J."/>
            <person name="Ramirez L."/>
            <person name="Alfaro M."/>
            <person name="Sun H."/>
            <person name="Tritt A."/>
            <person name="Yoshinaga Y."/>
            <person name="Zwiers L.-H."/>
            <person name="Turgeon B."/>
            <person name="Goodwin S."/>
            <person name="Spatafora J."/>
            <person name="Crous P."/>
            <person name="Grigoriev I."/>
        </authorList>
    </citation>
    <scope>NUCLEOTIDE SEQUENCE</scope>
    <source>
        <strain evidence="4">CBS 260.36</strain>
    </source>
</reference>
<dbReference type="InterPro" id="IPR010987">
    <property type="entry name" value="Glutathione-S-Trfase_C-like"/>
</dbReference>
<evidence type="ECO:0000313" key="4">
    <source>
        <dbReference type="EMBL" id="KAF2151462.1"/>
    </source>
</evidence>
<organism evidence="4 5">
    <name type="scientific">Myriangium duriaei CBS 260.36</name>
    <dbReference type="NCBI Taxonomy" id="1168546"/>
    <lineage>
        <taxon>Eukaryota</taxon>
        <taxon>Fungi</taxon>
        <taxon>Dikarya</taxon>
        <taxon>Ascomycota</taxon>
        <taxon>Pezizomycotina</taxon>
        <taxon>Dothideomycetes</taxon>
        <taxon>Dothideomycetidae</taxon>
        <taxon>Myriangiales</taxon>
        <taxon>Myriangiaceae</taxon>
        <taxon>Myriangium</taxon>
    </lineage>
</organism>
<evidence type="ECO:0000259" key="2">
    <source>
        <dbReference type="PROSITE" id="PS50404"/>
    </source>
</evidence>
<dbReference type="InterPro" id="IPR036249">
    <property type="entry name" value="Thioredoxin-like_sf"/>
</dbReference>
<feature type="domain" description="GST N-terminal" evidence="2">
    <location>
        <begin position="1"/>
        <end position="80"/>
    </location>
</feature>
<comment type="similarity">
    <text evidence="1">Belongs to the GST superfamily.</text>
</comment>
<dbReference type="AlphaFoldDB" id="A0A9P4IWZ8"/>
<dbReference type="EMBL" id="ML996088">
    <property type="protein sequence ID" value="KAF2151462.1"/>
    <property type="molecule type" value="Genomic_DNA"/>
</dbReference>
<gene>
    <name evidence="4" type="ORF">K461DRAFT_280248</name>
</gene>
<dbReference type="PANTHER" id="PTHR44051">
    <property type="entry name" value="GLUTATHIONE S-TRANSFERASE-RELATED"/>
    <property type="match status" value="1"/>
</dbReference>
<dbReference type="SFLD" id="SFLDG01150">
    <property type="entry name" value="Main.1:_Beta-like"/>
    <property type="match status" value="1"/>
</dbReference>
<dbReference type="CDD" id="cd03046">
    <property type="entry name" value="GST_N_GTT1_like"/>
    <property type="match status" value="1"/>
</dbReference>
<dbReference type="InterPro" id="IPR036282">
    <property type="entry name" value="Glutathione-S-Trfase_C_sf"/>
</dbReference>
<dbReference type="SUPFAM" id="SSF47616">
    <property type="entry name" value="GST C-terminal domain-like"/>
    <property type="match status" value="1"/>
</dbReference>
<accession>A0A9P4IWZ8</accession>
<sequence>MLTVHHLRVSQSERVVYLCEELGIPYDLRLHKRNPIFSPPELYELHPLGAAPIIQDGGDLTLAESVACVEYICHVHGGGRLYKKPGEKGYADFLYWLHFANGTLQPGMSRLNVLRAAKAAPDSDGFKFAQRRQEGYFKHLDDRLGKVEWLAGEEFTAADVMVLFTLTTMRTLVPFDLSGYKNILAYVKRCSEREAYRRYKEKADPDVPEEVFGGPAPKHFFEWRKH</sequence>
<proteinExistence type="inferred from homology"/>